<feature type="region of interest" description="Disordered" evidence="2">
    <location>
        <begin position="1"/>
        <end position="21"/>
    </location>
</feature>
<protein>
    <submittedName>
        <fullName evidence="4">Heat-shock protein Hsp15</fullName>
    </submittedName>
</protein>
<evidence type="ECO:0000313" key="5">
    <source>
        <dbReference type="Proteomes" id="UP000603912"/>
    </source>
</evidence>
<organism evidence="4 5">
    <name type="scientific">Alsobacter metallidurans</name>
    <dbReference type="NCBI Taxonomy" id="340221"/>
    <lineage>
        <taxon>Bacteria</taxon>
        <taxon>Pseudomonadati</taxon>
        <taxon>Pseudomonadota</taxon>
        <taxon>Alphaproteobacteria</taxon>
        <taxon>Hyphomicrobiales</taxon>
        <taxon>Alsobacteraceae</taxon>
        <taxon>Alsobacter</taxon>
    </lineage>
</organism>
<keyword evidence="5" id="KW-1185">Reference proteome</keyword>
<keyword evidence="1" id="KW-0694">RNA-binding</keyword>
<proteinExistence type="predicted"/>
<dbReference type="SMART" id="SM00363">
    <property type="entry name" value="S4"/>
    <property type="match status" value="1"/>
</dbReference>
<accession>A0A917IA09</accession>
<comment type="caution">
    <text evidence="4">The sequence shown here is derived from an EMBL/GenBank/DDBJ whole genome shotgun (WGS) entry which is preliminary data.</text>
</comment>
<gene>
    <name evidence="4" type="ORF">GCM10007036_42700</name>
</gene>
<dbReference type="PROSITE" id="PS50889">
    <property type="entry name" value="S4"/>
    <property type="match status" value="1"/>
</dbReference>
<dbReference type="EMBL" id="BMES01000003">
    <property type="protein sequence ID" value="GGH31479.1"/>
    <property type="molecule type" value="Genomic_DNA"/>
</dbReference>
<dbReference type="AlphaFoldDB" id="A0A917IA09"/>
<sequence length="105" mass="11399">MARRHGSGSAQDREPEGGAADRQRLDKWLVYARFAKTRTISSELIENGRVRVNGARVTSPARGLAVGDVLTLALPHAVRVIRVTGVAERRGSFPDAQTLYEDVSG</sequence>
<evidence type="ECO:0000256" key="1">
    <source>
        <dbReference type="PROSITE-ProRule" id="PRU00182"/>
    </source>
</evidence>
<feature type="domain" description="RNA-binding S4" evidence="3">
    <location>
        <begin position="23"/>
        <end position="86"/>
    </location>
</feature>
<dbReference type="Proteomes" id="UP000603912">
    <property type="component" value="Unassembled WGS sequence"/>
</dbReference>
<feature type="compositionally biased region" description="Basic and acidic residues" evidence="2">
    <location>
        <begin position="11"/>
        <end position="21"/>
    </location>
</feature>
<dbReference type="RefSeq" id="WP_188519841.1">
    <property type="nucleotide sequence ID" value="NZ_BMES01000003.1"/>
</dbReference>
<dbReference type="SUPFAM" id="SSF55174">
    <property type="entry name" value="Alpha-L RNA-binding motif"/>
    <property type="match status" value="1"/>
</dbReference>
<evidence type="ECO:0000259" key="3">
    <source>
        <dbReference type="SMART" id="SM00363"/>
    </source>
</evidence>
<reference evidence="4" key="2">
    <citation type="submission" date="2020-09" db="EMBL/GenBank/DDBJ databases">
        <authorList>
            <person name="Sun Q."/>
            <person name="Zhou Y."/>
        </authorList>
    </citation>
    <scope>NUCLEOTIDE SEQUENCE</scope>
    <source>
        <strain evidence="4">CGMCC 1.12214</strain>
    </source>
</reference>
<dbReference type="Gene3D" id="3.10.290.10">
    <property type="entry name" value="RNA-binding S4 domain"/>
    <property type="match status" value="1"/>
</dbReference>
<dbReference type="CDD" id="cd00165">
    <property type="entry name" value="S4"/>
    <property type="match status" value="1"/>
</dbReference>
<dbReference type="InterPro" id="IPR036986">
    <property type="entry name" value="S4_RNA-bd_sf"/>
</dbReference>
<evidence type="ECO:0000313" key="4">
    <source>
        <dbReference type="EMBL" id="GGH31479.1"/>
    </source>
</evidence>
<dbReference type="Pfam" id="PF01479">
    <property type="entry name" value="S4"/>
    <property type="match status" value="1"/>
</dbReference>
<dbReference type="InterPro" id="IPR002942">
    <property type="entry name" value="S4_RNA-bd"/>
</dbReference>
<reference evidence="4" key="1">
    <citation type="journal article" date="2014" name="Int. J. Syst. Evol. Microbiol.">
        <title>Complete genome sequence of Corynebacterium casei LMG S-19264T (=DSM 44701T), isolated from a smear-ripened cheese.</title>
        <authorList>
            <consortium name="US DOE Joint Genome Institute (JGI-PGF)"/>
            <person name="Walter F."/>
            <person name="Albersmeier A."/>
            <person name="Kalinowski J."/>
            <person name="Ruckert C."/>
        </authorList>
    </citation>
    <scope>NUCLEOTIDE SEQUENCE</scope>
    <source>
        <strain evidence="4">CGMCC 1.12214</strain>
    </source>
</reference>
<evidence type="ECO:0000256" key="2">
    <source>
        <dbReference type="SAM" id="MobiDB-lite"/>
    </source>
</evidence>
<dbReference type="GO" id="GO:0003723">
    <property type="term" value="F:RNA binding"/>
    <property type="evidence" value="ECO:0007669"/>
    <property type="project" value="UniProtKB-KW"/>
</dbReference>
<name>A0A917IA09_9HYPH</name>